<evidence type="ECO:0000313" key="8">
    <source>
        <dbReference type="Proteomes" id="UP000198862"/>
    </source>
</evidence>
<dbReference type="EC" id="2.5.1.25" evidence="1"/>
<dbReference type="RefSeq" id="WP_091984737.1">
    <property type="nucleotide sequence ID" value="NZ_FOLO01000020.1"/>
</dbReference>
<dbReference type="GO" id="GO:0016432">
    <property type="term" value="F:tRNA-uridine aminocarboxypropyltransferase activity"/>
    <property type="evidence" value="ECO:0007669"/>
    <property type="project" value="UniProtKB-EC"/>
</dbReference>
<dbReference type="GO" id="GO:0008033">
    <property type="term" value="P:tRNA processing"/>
    <property type="evidence" value="ECO:0007669"/>
    <property type="project" value="UniProtKB-KW"/>
</dbReference>
<dbReference type="STRING" id="1123010.SAMN02745724_02699"/>
<accession>A0A1I1MHX8</accession>
<evidence type="ECO:0000256" key="5">
    <source>
        <dbReference type="ARBA" id="ARBA00034489"/>
    </source>
</evidence>
<organism evidence="7 8">
    <name type="scientific">Pseudoalteromonas denitrificans DSM 6059</name>
    <dbReference type="NCBI Taxonomy" id="1123010"/>
    <lineage>
        <taxon>Bacteria</taxon>
        <taxon>Pseudomonadati</taxon>
        <taxon>Pseudomonadota</taxon>
        <taxon>Gammaproteobacteria</taxon>
        <taxon>Alteromonadales</taxon>
        <taxon>Pseudoalteromonadaceae</taxon>
        <taxon>Pseudoalteromonas</taxon>
    </lineage>
</organism>
<keyword evidence="3" id="KW-0949">S-adenosyl-L-methionine</keyword>
<evidence type="ECO:0000256" key="4">
    <source>
        <dbReference type="ARBA" id="ARBA00022694"/>
    </source>
</evidence>
<evidence type="ECO:0000256" key="2">
    <source>
        <dbReference type="ARBA" id="ARBA00022679"/>
    </source>
</evidence>
<dbReference type="OrthoDB" id="268835at2"/>
<proteinExistence type="inferred from homology"/>
<dbReference type="SMART" id="SM01144">
    <property type="entry name" value="DTW"/>
    <property type="match status" value="1"/>
</dbReference>
<keyword evidence="2" id="KW-0808">Transferase</keyword>
<name>A0A1I1MHX8_9GAMM</name>
<evidence type="ECO:0000256" key="1">
    <source>
        <dbReference type="ARBA" id="ARBA00012386"/>
    </source>
</evidence>
<keyword evidence="4" id="KW-0819">tRNA processing</keyword>
<gene>
    <name evidence="7" type="ORF">SAMN02745724_02699</name>
</gene>
<evidence type="ECO:0000313" key="7">
    <source>
        <dbReference type="EMBL" id="SFC85039.1"/>
    </source>
</evidence>
<dbReference type="InterPro" id="IPR005636">
    <property type="entry name" value="DTW"/>
</dbReference>
<feature type="domain" description="DTW" evidence="6">
    <location>
        <begin position="2"/>
        <end position="184"/>
    </location>
</feature>
<evidence type="ECO:0000259" key="6">
    <source>
        <dbReference type="SMART" id="SM01144"/>
    </source>
</evidence>
<evidence type="ECO:0000256" key="3">
    <source>
        <dbReference type="ARBA" id="ARBA00022691"/>
    </source>
</evidence>
<keyword evidence="8" id="KW-1185">Reference proteome</keyword>
<comment type="similarity">
    <text evidence="5">Belongs to the TDD superfamily. DTWD2 family.</text>
</comment>
<dbReference type="EMBL" id="FOLO01000020">
    <property type="protein sequence ID" value="SFC85039.1"/>
    <property type="molecule type" value="Genomic_DNA"/>
</dbReference>
<dbReference type="AlphaFoldDB" id="A0A1I1MHX8"/>
<dbReference type="PANTHER" id="PTHR21392:SF0">
    <property type="entry name" value="TRNA-URIDINE AMINOCARBOXYPROPYLTRANSFERASE 2"/>
    <property type="match status" value="1"/>
</dbReference>
<reference evidence="7 8" key="1">
    <citation type="submission" date="2016-10" db="EMBL/GenBank/DDBJ databases">
        <authorList>
            <person name="de Groot N.N."/>
        </authorList>
    </citation>
    <scope>NUCLEOTIDE SEQUENCE [LARGE SCALE GENOMIC DNA]</scope>
    <source>
        <strain evidence="7 8">DSM 6059</strain>
    </source>
</reference>
<dbReference type="Proteomes" id="UP000198862">
    <property type="component" value="Unassembled WGS sequence"/>
</dbReference>
<sequence>MSRSICSKCHYPKKTCVCEAVTRISCQTKVYVMQHPSEVKAAKNTIRLAQLCLPSIEVIVGEEPVDFNKIKNLPLENTFLLYPNENAVEIENLAVKNIAKINLILLDGTWKKAYKILMKNPWLAKYETLSFASLPQNQYAIRKTKRSDSLSSLEAIAYSLEVLEGINTTPLYQVLHKMMLNFQQH</sequence>
<dbReference type="Pfam" id="PF03942">
    <property type="entry name" value="DTW"/>
    <property type="match status" value="1"/>
</dbReference>
<protein>
    <recommendedName>
        <fullName evidence="1">tRNA-uridine aminocarboxypropyltransferase</fullName>
        <ecNumber evidence="1">2.5.1.25</ecNumber>
    </recommendedName>
</protein>
<dbReference type="InterPro" id="IPR039262">
    <property type="entry name" value="DTWD2/TAPT"/>
</dbReference>
<dbReference type="PANTHER" id="PTHR21392">
    <property type="entry name" value="TRNA-URIDINE AMINOCARBOXYPROPYLTRANSFERASE 2"/>
    <property type="match status" value="1"/>
</dbReference>